<evidence type="ECO:0000313" key="3">
    <source>
        <dbReference type="Proteomes" id="UP000823636"/>
    </source>
</evidence>
<comment type="caution">
    <text evidence="2">The sequence shown here is derived from an EMBL/GenBank/DDBJ whole genome shotgun (WGS) entry which is preliminary data.</text>
</comment>
<reference evidence="2" key="1">
    <citation type="submission" date="2020-10" db="EMBL/GenBank/DDBJ databases">
        <authorList>
            <person name="Gilroy R."/>
        </authorList>
    </citation>
    <scope>NUCLEOTIDE SEQUENCE</scope>
    <source>
        <strain evidence="2">G3-4614</strain>
    </source>
</reference>
<dbReference type="InterPro" id="IPR016181">
    <property type="entry name" value="Acyl_CoA_acyltransferase"/>
</dbReference>
<dbReference type="Pfam" id="PF14542">
    <property type="entry name" value="Acetyltransf_CG"/>
    <property type="match status" value="1"/>
</dbReference>
<dbReference type="Proteomes" id="UP000823636">
    <property type="component" value="Unassembled WGS sequence"/>
</dbReference>
<reference evidence="2" key="2">
    <citation type="journal article" date="2021" name="PeerJ">
        <title>Extensive microbial diversity within the chicken gut microbiome revealed by metagenomics and culture.</title>
        <authorList>
            <person name="Gilroy R."/>
            <person name="Ravi A."/>
            <person name="Getino M."/>
            <person name="Pursley I."/>
            <person name="Horton D.L."/>
            <person name="Alikhan N.F."/>
            <person name="Baker D."/>
            <person name="Gharbi K."/>
            <person name="Hall N."/>
            <person name="Watson M."/>
            <person name="Adriaenssens E.M."/>
            <person name="Foster-Nyarko E."/>
            <person name="Jarju S."/>
            <person name="Secka A."/>
            <person name="Antonio M."/>
            <person name="Oren A."/>
            <person name="Chaudhuri R.R."/>
            <person name="La Ragione R."/>
            <person name="Hildebrand F."/>
            <person name="Pallen M.J."/>
        </authorList>
    </citation>
    <scope>NUCLEOTIDE SEQUENCE</scope>
    <source>
        <strain evidence="2">G3-4614</strain>
    </source>
</reference>
<sequence>MDGIIHDKEHNRFYTLRDGYEAYVEYTVEVGSLNIIHTVVPKPISGKGIAAELVSAAYKYADASGLARKAECSYAAAWLKRNS</sequence>
<evidence type="ECO:0000259" key="1">
    <source>
        <dbReference type="PROSITE" id="PS51729"/>
    </source>
</evidence>
<dbReference type="AlphaFoldDB" id="A0A9D9E2H7"/>
<dbReference type="PANTHER" id="PTHR31435:SF9">
    <property type="entry name" value="PROTEIN NATD1"/>
    <property type="match status" value="1"/>
</dbReference>
<dbReference type="InterPro" id="IPR045057">
    <property type="entry name" value="Gcn5-rel_NAT"/>
</dbReference>
<gene>
    <name evidence="2" type="ORF">IAC54_03150</name>
</gene>
<accession>A0A9D9E2H7</accession>
<protein>
    <submittedName>
        <fullName evidence="2">N-acetyltransferase</fullName>
    </submittedName>
</protein>
<dbReference type="PROSITE" id="PS51729">
    <property type="entry name" value="GNAT_YJDJ"/>
    <property type="match status" value="1"/>
</dbReference>
<evidence type="ECO:0000313" key="2">
    <source>
        <dbReference type="EMBL" id="MBO8437883.1"/>
    </source>
</evidence>
<dbReference type="EMBL" id="JADIMW010000030">
    <property type="protein sequence ID" value="MBO8437883.1"/>
    <property type="molecule type" value="Genomic_DNA"/>
</dbReference>
<dbReference type="Gene3D" id="3.40.630.30">
    <property type="match status" value="1"/>
</dbReference>
<organism evidence="2 3">
    <name type="scientific">Candidatus Caccoplasma merdipullorum</name>
    <dbReference type="NCBI Taxonomy" id="2840718"/>
    <lineage>
        <taxon>Bacteria</taxon>
        <taxon>Pseudomonadati</taxon>
        <taxon>Bacteroidota</taxon>
        <taxon>Bacteroidia</taxon>
        <taxon>Bacteroidales</taxon>
        <taxon>Bacteroidaceae</taxon>
        <taxon>Bacteroidaceae incertae sedis</taxon>
        <taxon>Candidatus Caccoplasma</taxon>
    </lineage>
</organism>
<proteinExistence type="predicted"/>
<dbReference type="InterPro" id="IPR031165">
    <property type="entry name" value="GNAT_YJDJ"/>
</dbReference>
<dbReference type="PANTHER" id="PTHR31435">
    <property type="entry name" value="PROTEIN NATD1"/>
    <property type="match status" value="1"/>
</dbReference>
<name>A0A9D9E2H7_9BACT</name>
<feature type="domain" description="N-acetyltransferase" evidence="1">
    <location>
        <begin position="5"/>
        <end position="83"/>
    </location>
</feature>
<dbReference type="SUPFAM" id="SSF55729">
    <property type="entry name" value="Acyl-CoA N-acyltransferases (Nat)"/>
    <property type="match status" value="1"/>
</dbReference>